<reference evidence="1 2" key="1">
    <citation type="submission" date="2015-10" db="EMBL/GenBank/DDBJ databases">
        <authorList>
            <person name="Gilbert D.G."/>
        </authorList>
    </citation>
    <scope>NUCLEOTIDE SEQUENCE [LARGE SCALE GENOMIC DNA]</scope>
    <source>
        <strain evidence="1">COMA1</strain>
    </source>
</reference>
<organism evidence="1 2">
    <name type="scientific">Candidatus Nitrospira nitrosa</name>
    <dbReference type="NCBI Taxonomy" id="1742972"/>
    <lineage>
        <taxon>Bacteria</taxon>
        <taxon>Pseudomonadati</taxon>
        <taxon>Nitrospirota</taxon>
        <taxon>Nitrospiria</taxon>
        <taxon>Nitrospirales</taxon>
        <taxon>Nitrospiraceae</taxon>
        <taxon>Nitrospira</taxon>
    </lineage>
</organism>
<dbReference type="Proteomes" id="UP000199032">
    <property type="component" value="Unassembled WGS sequence"/>
</dbReference>
<evidence type="ECO:0000313" key="2">
    <source>
        <dbReference type="Proteomes" id="UP000199032"/>
    </source>
</evidence>
<dbReference type="OrthoDB" id="9852718at2"/>
<dbReference type="AlphaFoldDB" id="A0A0S4LLF3"/>
<protein>
    <submittedName>
        <fullName evidence="1">Uncharacterized protein</fullName>
    </submittedName>
</protein>
<accession>A0A0S4LLF3</accession>
<proteinExistence type="predicted"/>
<sequence>MSIKTGMMAVGGAVLLVSALIGGAWVVTAPPDNVEPWKQKTCDEHVQQLDMLNRYKLFWSFVQRRQGFNDCLKRVDELGMKPPSE</sequence>
<dbReference type="EMBL" id="CZQA01000008">
    <property type="protein sequence ID" value="CUS35938.1"/>
    <property type="molecule type" value="Genomic_DNA"/>
</dbReference>
<name>A0A0S4LLF3_9BACT</name>
<keyword evidence="2" id="KW-1185">Reference proteome</keyword>
<evidence type="ECO:0000313" key="1">
    <source>
        <dbReference type="EMBL" id="CUS35938.1"/>
    </source>
</evidence>
<gene>
    <name evidence="1" type="ORF">COMA1_20535</name>
</gene>
<dbReference type="RefSeq" id="WP_141654309.1">
    <property type="nucleotide sequence ID" value="NZ_CZQA01000008.1"/>
</dbReference>